<dbReference type="EMBL" id="MU167218">
    <property type="protein sequence ID" value="KAG0150613.1"/>
    <property type="molecule type" value="Genomic_DNA"/>
</dbReference>
<reference evidence="1" key="1">
    <citation type="submission" date="2013-11" db="EMBL/GenBank/DDBJ databases">
        <title>Genome sequence of the fusiform rust pathogen reveals effectors for host alternation and coevolution with pine.</title>
        <authorList>
            <consortium name="DOE Joint Genome Institute"/>
            <person name="Smith K."/>
            <person name="Pendleton A."/>
            <person name="Kubisiak T."/>
            <person name="Anderson C."/>
            <person name="Salamov A."/>
            <person name="Aerts A."/>
            <person name="Riley R."/>
            <person name="Clum A."/>
            <person name="Lindquist E."/>
            <person name="Ence D."/>
            <person name="Campbell M."/>
            <person name="Kronenberg Z."/>
            <person name="Feau N."/>
            <person name="Dhillon B."/>
            <person name="Hamelin R."/>
            <person name="Burleigh J."/>
            <person name="Smith J."/>
            <person name="Yandell M."/>
            <person name="Nelson C."/>
            <person name="Grigoriev I."/>
            <person name="Davis J."/>
        </authorList>
    </citation>
    <scope>NUCLEOTIDE SEQUENCE</scope>
    <source>
        <strain evidence="1">G11</strain>
    </source>
</reference>
<proteinExistence type="predicted"/>
<sequence length="68" mass="7409">MWVCPRDILGILLGTSPGCAQRCLSEIPTEIDVPETALTLRDISISAKNRHPGELSEINLRAPDLVIV</sequence>
<evidence type="ECO:0000313" key="1">
    <source>
        <dbReference type="EMBL" id="KAG0150613.1"/>
    </source>
</evidence>
<gene>
    <name evidence="1" type="ORF">CROQUDRAFT_87805</name>
</gene>
<organism evidence="1 2">
    <name type="scientific">Cronartium quercuum f. sp. fusiforme G11</name>
    <dbReference type="NCBI Taxonomy" id="708437"/>
    <lineage>
        <taxon>Eukaryota</taxon>
        <taxon>Fungi</taxon>
        <taxon>Dikarya</taxon>
        <taxon>Basidiomycota</taxon>
        <taxon>Pucciniomycotina</taxon>
        <taxon>Pucciniomycetes</taxon>
        <taxon>Pucciniales</taxon>
        <taxon>Coleosporiaceae</taxon>
        <taxon>Cronartium</taxon>
    </lineage>
</organism>
<protein>
    <submittedName>
        <fullName evidence="1">Uncharacterized protein</fullName>
    </submittedName>
</protein>
<accession>A0A9P6NR10</accession>
<keyword evidence="2" id="KW-1185">Reference proteome</keyword>
<dbReference type="Proteomes" id="UP000886653">
    <property type="component" value="Unassembled WGS sequence"/>
</dbReference>
<evidence type="ECO:0000313" key="2">
    <source>
        <dbReference type="Proteomes" id="UP000886653"/>
    </source>
</evidence>
<dbReference type="AlphaFoldDB" id="A0A9P6NR10"/>
<name>A0A9P6NR10_9BASI</name>
<comment type="caution">
    <text evidence="1">The sequence shown here is derived from an EMBL/GenBank/DDBJ whole genome shotgun (WGS) entry which is preliminary data.</text>
</comment>